<sequence>MKKINKSDEPSQLSKYRDVKPEADWNGFRNNSKRYKALKQQLIQDQKGLCAYCENNLALADEQAQGTDDFRVEHFYPKNPHNPPPNHALDWNNLLGVCTGGNQRDVIDNRFTTPDHSCDVPKKNHNWVGIILNPLDDVPAFPRYFQYIEQGNDAGKIEVDLQLCPTDLQQKAQETIEKLNLNAKRLKRFRAKVIENFRKHFEELTRLGYSENAALEELAEDYFAISTQDQRHWL</sequence>
<keyword evidence="1" id="KW-0255">Endonuclease</keyword>
<keyword evidence="1" id="KW-0378">Hydrolase</keyword>
<organism evidence="1 2">
    <name type="scientific">Candidatus Marithioploca araucensis</name>
    <dbReference type="NCBI Taxonomy" id="70273"/>
    <lineage>
        <taxon>Bacteria</taxon>
        <taxon>Pseudomonadati</taxon>
        <taxon>Pseudomonadota</taxon>
        <taxon>Gammaproteobacteria</taxon>
        <taxon>Thiotrichales</taxon>
        <taxon>Thiotrichaceae</taxon>
        <taxon>Candidatus Marithioploca</taxon>
    </lineage>
</organism>
<evidence type="ECO:0000313" key="1">
    <source>
        <dbReference type="EMBL" id="MDM8563793.1"/>
    </source>
</evidence>
<proteinExistence type="predicted"/>
<keyword evidence="2" id="KW-1185">Reference proteome</keyword>
<comment type="caution">
    <text evidence="1">The sequence shown here is derived from an EMBL/GenBank/DDBJ whole genome shotgun (WGS) entry which is preliminary data.</text>
</comment>
<accession>A0ABT7VW54</accession>
<dbReference type="EMBL" id="JAUCGM010000876">
    <property type="protein sequence ID" value="MDM8563793.1"/>
    <property type="molecule type" value="Genomic_DNA"/>
</dbReference>
<evidence type="ECO:0000313" key="2">
    <source>
        <dbReference type="Proteomes" id="UP001171945"/>
    </source>
</evidence>
<dbReference type="InterPro" id="IPR053575">
    <property type="entry name" value="Retron_Ec78_HNH_endo"/>
</dbReference>
<dbReference type="Gene3D" id="1.10.30.50">
    <property type="match status" value="1"/>
</dbReference>
<feature type="non-terminal residue" evidence="1">
    <location>
        <position position="234"/>
    </location>
</feature>
<dbReference type="GO" id="GO:0004519">
    <property type="term" value="F:endonuclease activity"/>
    <property type="evidence" value="ECO:0007669"/>
    <property type="project" value="UniProtKB-KW"/>
</dbReference>
<dbReference type="NCBIfam" id="TIGR02646">
    <property type="entry name" value="retron system putative HNH endonuclease"/>
    <property type="match status" value="1"/>
</dbReference>
<dbReference type="NCBIfam" id="NF041761">
    <property type="entry name" value="PtuB"/>
    <property type="match status" value="1"/>
</dbReference>
<dbReference type="Proteomes" id="UP001171945">
    <property type="component" value="Unassembled WGS sequence"/>
</dbReference>
<name>A0ABT7VW54_9GAMM</name>
<protein>
    <submittedName>
        <fullName evidence="1">Retron Ec78 anti-phage system effector HNH endonuclease PtuB</fullName>
    </submittedName>
</protein>
<keyword evidence="1" id="KW-0540">Nuclease</keyword>
<gene>
    <name evidence="1" type="primary">ptuB</name>
    <name evidence="1" type="ORF">QUF54_10615</name>
</gene>
<reference evidence="1" key="1">
    <citation type="submission" date="2023-06" db="EMBL/GenBank/DDBJ databases">
        <title>Uncultivated large filamentous bacteria from sulfidic sediments reveal new species and different genomic features in energy metabolism and defense.</title>
        <authorList>
            <person name="Fonseca A."/>
        </authorList>
    </citation>
    <scope>NUCLEOTIDE SEQUENCE</scope>
    <source>
        <strain evidence="1">HSG4</strain>
    </source>
</reference>
<dbReference type="InterPro" id="IPR013467">
    <property type="entry name" value="HNH78-like"/>
</dbReference>